<feature type="domain" description="Homeobox" evidence="8">
    <location>
        <begin position="215"/>
        <end position="275"/>
    </location>
</feature>
<dbReference type="PRINTS" id="PR00024">
    <property type="entry name" value="HOMEOBOX"/>
</dbReference>
<dbReference type="Proteomes" id="UP000886611">
    <property type="component" value="Unassembled WGS sequence"/>
</dbReference>
<comment type="subcellular location">
    <subcellularLocation>
        <location evidence="1 5 6">Nucleus</location>
    </subcellularLocation>
</comment>
<evidence type="ECO:0000259" key="8">
    <source>
        <dbReference type="PROSITE" id="PS50071"/>
    </source>
</evidence>
<evidence type="ECO:0000313" key="9">
    <source>
        <dbReference type="EMBL" id="KAG2462044.1"/>
    </source>
</evidence>
<evidence type="ECO:0000256" key="1">
    <source>
        <dbReference type="ARBA" id="ARBA00004123"/>
    </source>
</evidence>
<keyword evidence="10" id="KW-1185">Reference proteome</keyword>
<dbReference type="InterPro" id="IPR050394">
    <property type="entry name" value="Homeobox_NK-like"/>
</dbReference>
<dbReference type="SUPFAM" id="SSF46689">
    <property type="entry name" value="Homeodomain-like"/>
    <property type="match status" value="1"/>
</dbReference>
<feature type="region of interest" description="Disordered" evidence="7">
    <location>
        <begin position="165"/>
        <end position="208"/>
    </location>
</feature>
<evidence type="ECO:0000256" key="6">
    <source>
        <dbReference type="RuleBase" id="RU000682"/>
    </source>
</evidence>
<dbReference type="Gene3D" id="1.10.10.60">
    <property type="entry name" value="Homeodomain-like"/>
    <property type="match status" value="1"/>
</dbReference>
<organism evidence="9 10">
    <name type="scientific">Polypterus senegalus</name>
    <name type="common">Senegal bichir</name>
    <dbReference type="NCBI Taxonomy" id="55291"/>
    <lineage>
        <taxon>Eukaryota</taxon>
        <taxon>Metazoa</taxon>
        <taxon>Chordata</taxon>
        <taxon>Craniata</taxon>
        <taxon>Vertebrata</taxon>
        <taxon>Euteleostomi</taxon>
        <taxon>Actinopterygii</taxon>
        <taxon>Polypteriformes</taxon>
        <taxon>Polypteridae</taxon>
        <taxon>Polypterus</taxon>
    </lineage>
</organism>
<dbReference type="InterPro" id="IPR020479">
    <property type="entry name" value="HD_metazoa"/>
</dbReference>
<dbReference type="PROSITE" id="PS50071">
    <property type="entry name" value="HOMEOBOX_2"/>
    <property type="match status" value="1"/>
</dbReference>
<gene>
    <name evidence="9" type="primary">Vent1_1</name>
    <name evidence="9" type="ORF">GTO96_0001446</name>
</gene>
<dbReference type="InterPro" id="IPR001356">
    <property type="entry name" value="HD"/>
</dbReference>
<feature type="compositionally biased region" description="Polar residues" evidence="7">
    <location>
        <begin position="196"/>
        <end position="206"/>
    </location>
</feature>
<dbReference type="SMART" id="SM00389">
    <property type="entry name" value="HOX"/>
    <property type="match status" value="1"/>
</dbReference>
<keyword evidence="4 5" id="KW-0539">Nucleus</keyword>
<keyword evidence="3 5" id="KW-0371">Homeobox</keyword>
<evidence type="ECO:0000256" key="4">
    <source>
        <dbReference type="ARBA" id="ARBA00023242"/>
    </source>
</evidence>
<comment type="caution">
    <text evidence="9">The sequence shown here is derived from an EMBL/GenBank/DDBJ whole genome shotgun (WGS) entry which is preliminary data.</text>
</comment>
<name>A0A8X8BPF9_POLSE</name>
<dbReference type="AlphaFoldDB" id="A0A8X8BPF9"/>
<evidence type="ECO:0000256" key="7">
    <source>
        <dbReference type="SAM" id="MobiDB-lite"/>
    </source>
</evidence>
<dbReference type="GO" id="GO:0030154">
    <property type="term" value="P:cell differentiation"/>
    <property type="evidence" value="ECO:0007669"/>
    <property type="project" value="TreeGrafter"/>
</dbReference>
<dbReference type="GO" id="GO:0000981">
    <property type="term" value="F:DNA-binding transcription factor activity, RNA polymerase II-specific"/>
    <property type="evidence" value="ECO:0007669"/>
    <property type="project" value="InterPro"/>
</dbReference>
<dbReference type="CDD" id="cd00086">
    <property type="entry name" value="homeodomain"/>
    <property type="match status" value="1"/>
</dbReference>
<reference evidence="9 10" key="1">
    <citation type="journal article" date="2021" name="Cell">
        <title>Tracing the genetic footprints of vertebrate landing in non-teleost ray-finned fishes.</title>
        <authorList>
            <person name="Bi X."/>
            <person name="Wang K."/>
            <person name="Yang L."/>
            <person name="Pan H."/>
            <person name="Jiang H."/>
            <person name="Wei Q."/>
            <person name="Fang M."/>
            <person name="Yu H."/>
            <person name="Zhu C."/>
            <person name="Cai Y."/>
            <person name="He Y."/>
            <person name="Gan X."/>
            <person name="Zeng H."/>
            <person name="Yu D."/>
            <person name="Zhu Y."/>
            <person name="Jiang H."/>
            <person name="Qiu Q."/>
            <person name="Yang H."/>
            <person name="Zhang Y.E."/>
            <person name="Wang W."/>
            <person name="Zhu M."/>
            <person name="He S."/>
            <person name="Zhang G."/>
        </authorList>
    </citation>
    <scope>NUCLEOTIDE SEQUENCE [LARGE SCALE GENOMIC DNA]</scope>
    <source>
        <strain evidence="9">Bchr_013</strain>
    </source>
</reference>
<feature type="non-terminal residue" evidence="9">
    <location>
        <position position="356"/>
    </location>
</feature>
<protein>
    <submittedName>
        <fullName evidence="9">VENT1 protein</fullName>
    </submittedName>
</protein>
<feature type="DNA-binding region" description="Homeobox" evidence="5">
    <location>
        <begin position="217"/>
        <end position="276"/>
    </location>
</feature>
<evidence type="ECO:0000256" key="3">
    <source>
        <dbReference type="ARBA" id="ARBA00023155"/>
    </source>
</evidence>
<evidence type="ECO:0000256" key="2">
    <source>
        <dbReference type="ARBA" id="ARBA00023125"/>
    </source>
</evidence>
<feature type="non-terminal residue" evidence="9">
    <location>
        <position position="1"/>
    </location>
</feature>
<evidence type="ECO:0000313" key="10">
    <source>
        <dbReference type="Proteomes" id="UP000886611"/>
    </source>
</evidence>
<dbReference type="GO" id="GO:0005634">
    <property type="term" value="C:nucleus"/>
    <property type="evidence" value="ECO:0007669"/>
    <property type="project" value="UniProtKB-SubCell"/>
</dbReference>
<dbReference type="PANTHER" id="PTHR24340">
    <property type="entry name" value="HOMEOBOX PROTEIN NKX"/>
    <property type="match status" value="1"/>
</dbReference>
<proteinExistence type="predicted"/>
<dbReference type="GO" id="GO:0000978">
    <property type="term" value="F:RNA polymerase II cis-regulatory region sequence-specific DNA binding"/>
    <property type="evidence" value="ECO:0007669"/>
    <property type="project" value="TreeGrafter"/>
</dbReference>
<dbReference type="InterPro" id="IPR017970">
    <property type="entry name" value="Homeobox_CS"/>
</dbReference>
<dbReference type="EMBL" id="JAATIS010004040">
    <property type="protein sequence ID" value="KAG2462044.1"/>
    <property type="molecule type" value="Genomic_DNA"/>
</dbReference>
<sequence length="356" mass="41270">MCHILYTTTKWKKRAEIAAKLFKPEKHWLHQAARYWLSEKGASSEYFGNVKLFCFFCSTNRRLRIKRTRQDCNSSIDSALRHRKHRQVKEMSKSYTVEWLSQSHTVESITEKSDPDKEQGTGIYFKQHIPCMVQPRPPTSFCKASVQLKSKRNSNYLLQDTDDKRINLPVGSPAEDSMTRFSSVDSKADSSDCESESAQSDCQSPYSEDITEDGCTQRKLRTKFTYEQIHKLEKTFSTHKYLGASERLKIAAKLNLSETQIKTWFQNRRMKLKREAQDNCPDYFYRSPVARQIVYPAVASVQHFSFPQQHIFHTSYPAVDHPSTLHFHPGFSPHLSIPPMMAVQSAFGLHMTSPYF</sequence>
<dbReference type="PANTHER" id="PTHR24340:SF112">
    <property type="entry name" value="VENT HOMEOBOX"/>
    <property type="match status" value="1"/>
</dbReference>
<accession>A0A8X8BPF9</accession>
<keyword evidence="2 5" id="KW-0238">DNA-binding</keyword>
<dbReference type="InterPro" id="IPR009057">
    <property type="entry name" value="Homeodomain-like_sf"/>
</dbReference>
<dbReference type="PROSITE" id="PS00027">
    <property type="entry name" value="HOMEOBOX_1"/>
    <property type="match status" value="1"/>
</dbReference>
<evidence type="ECO:0000256" key="5">
    <source>
        <dbReference type="PROSITE-ProRule" id="PRU00108"/>
    </source>
</evidence>
<dbReference type="Pfam" id="PF00046">
    <property type="entry name" value="Homeodomain"/>
    <property type="match status" value="1"/>
</dbReference>